<dbReference type="GO" id="GO:0004722">
    <property type="term" value="F:protein serine/threonine phosphatase activity"/>
    <property type="evidence" value="ECO:0007669"/>
    <property type="project" value="UniProtKB-EC"/>
</dbReference>
<dbReference type="SMART" id="SM00331">
    <property type="entry name" value="PP2C_SIG"/>
    <property type="match status" value="1"/>
</dbReference>
<proteinExistence type="predicted"/>
<dbReference type="Gene3D" id="3.60.40.10">
    <property type="entry name" value="PPM-type phosphatase domain"/>
    <property type="match status" value="1"/>
</dbReference>
<name>A0ABV5B1G8_9BACL</name>
<reference evidence="3 4" key="1">
    <citation type="submission" date="2024-09" db="EMBL/GenBank/DDBJ databases">
        <authorList>
            <person name="Ruan L."/>
        </authorList>
    </citation>
    <scope>NUCLEOTIDE SEQUENCE [LARGE SCALE GENOMIC DNA]</scope>
    <source>
        <strain evidence="3 4">D33</strain>
    </source>
</reference>
<keyword evidence="4" id="KW-1185">Reference proteome</keyword>
<feature type="transmembrane region" description="Helical" evidence="1">
    <location>
        <begin position="6"/>
        <end position="26"/>
    </location>
</feature>
<dbReference type="PROSITE" id="PS51746">
    <property type="entry name" value="PPM_2"/>
    <property type="match status" value="1"/>
</dbReference>
<evidence type="ECO:0000256" key="1">
    <source>
        <dbReference type="SAM" id="Phobius"/>
    </source>
</evidence>
<evidence type="ECO:0000259" key="2">
    <source>
        <dbReference type="PROSITE" id="PS51746"/>
    </source>
</evidence>
<dbReference type="InterPro" id="IPR036457">
    <property type="entry name" value="PPM-type-like_dom_sf"/>
</dbReference>
<dbReference type="Pfam" id="PF13672">
    <property type="entry name" value="PP2C_2"/>
    <property type="match status" value="1"/>
</dbReference>
<dbReference type="SMART" id="SM00332">
    <property type="entry name" value="PP2Cc"/>
    <property type="match status" value="1"/>
</dbReference>
<gene>
    <name evidence="3" type="ORF">ACE3NQ_01215</name>
</gene>
<dbReference type="Proteomes" id="UP001580407">
    <property type="component" value="Unassembled WGS sequence"/>
</dbReference>
<keyword evidence="1" id="KW-0472">Membrane</keyword>
<organism evidence="3 4">
    <name type="scientific">Paenibacillus terreus</name>
    <dbReference type="NCBI Taxonomy" id="1387834"/>
    <lineage>
        <taxon>Bacteria</taxon>
        <taxon>Bacillati</taxon>
        <taxon>Bacillota</taxon>
        <taxon>Bacilli</taxon>
        <taxon>Bacillales</taxon>
        <taxon>Paenibacillaceae</taxon>
        <taxon>Paenibacillus</taxon>
    </lineage>
</organism>
<keyword evidence="3" id="KW-0378">Hydrolase</keyword>
<evidence type="ECO:0000313" key="4">
    <source>
        <dbReference type="Proteomes" id="UP001580407"/>
    </source>
</evidence>
<keyword evidence="1" id="KW-1133">Transmembrane helix</keyword>
<evidence type="ECO:0000313" key="3">
    <source>
        <dbReference type="EMBL" id="MFB5679529.1"/>
    </source>
</evidence>
<protein>
    <submittedName>
        <fullName evidence="3">PP2C family protein-serine/threonine phosphatase</fullName>
        <ecNumber evidence="3">3.1.3.16</ecNumber>
    </submittedName>
</protein>
<sequence>MPEESGVQLYYVVSAAACLVALLFVIRFRLAKPAGVQQSSPAYVSVRIGNGQTIGTREEQDDYFASMTASAGTLAVVADGISGLRNGRMSSTLAVKMFTQEFSNVGREDDVADYLAGAAVKSNREILQNLNGQGGGTTLAAVVITDGSMYYGAVGDSLITIFRDGEFIPVNSKHTAERLLEEKVLAGVMTRQEAVSSPVRNQLTNYLGYEGFEQMEIGDDPYPLRAGDLVLLCSDGVYDTLTEIEMENILRKHDHPQDMADDIIAQIEAKGLRNQDNATVVILQKIHT</sequence>
<comment type="caution">
    <text evidence="3">The sequence shown here is derived from an EMBL/GenBank/DDBJ whole genome shotgun (WGS) entry which is preliminary data.</text>
</comment>
<dbReference type="CDD" id="cd00143">
    <property type="entry name" value="PP2Cc"/>
    <property type="match status" value="1"/>
</dbReference>
<keyword evidence="1" id="KW-0812">Transmembrane</keyword>
<dbReference type="EMBL" id="JBHILM010000001">
    <property type="protein sequence ID" value="MFB5679529.1"/>
    <property type="molecule type" value="Genomic_DNA"/>
</dbReference>
<feature type="domain" description="PPM-type phosphatase" evidence="2">
    <location>
        <begin position="47"/>
        <end position="285"/>
    </location>
</feature>
<accession>A0ABV5B1G8</accession>
<dbReference type="SUPFAM" id="SSF81606">
    <property type="entry name" value="PP2C-like"/>
    <property type="match status" value="1"/>
</dbReference>
<dbReference type="InterPro" id="IPR001932">
    <property type="entry name" value="PPM-type_phosphatase-like_dom"/>
</dbReference>
<dbReference type="RefSeq" id="WP_375523454.1">
    <property type="nucleotide sequence ID" value="NZ_JBHILM010000001.1"/>
</dbReference>
<dbReference type="EC" id="3.1.3.16" evidence="3"/>